<evidence type="ECO:0000313" key="2">
    <source>
        <dbReference type="Proteomes" id="UP000789920"/>
    </source>
</evidence>
<feature type="non-terminal residue" evidence="1">
    <location>
        <position position="157"/>
    </location>
</feature>
<keyword evidence="2" id="KW-1185">Reference proteome</keyword>
<reference evidence="1" key="1">
    <citation type="submission" date="2021-06" db="EMBL/GenBank/DDBJ databases">
        <authorList>
            <person name="Kallberg Y."/>
            <person name="Tangrot J."/>
            <person name="Rosling A."/>
        </authorList>
    </citation>
    <scope>NUCLEOTIDE SEQUENCE</scope>
    <source>
        <strain evidence="1">MA461A</strain>
    </source>
</reference>
<feature type="non-terminal residue" evidence="1">
    <location>
        <position position="1"/>
    </location>
</feature>
<gene>
    <name evidence="1" type="ORF">RPERSI_LOCUS29058</name>
</gene>
<organism evidence="1 2">
    <name type="scientific">Racocetra persica</name>
    <dbReference type="NCBI Taxonomy" id="160502"/>
    <lineage>
        <taxon>Eukaryota</taxon>
        <taxon>Fungi</taxon>
        <taxon>Fungi incertae sedis</taxon>
        <taxon>Mucoromycota</taxon>
        <taxon>Glomeromycotina</taxon>
        <taxon>Glomeromycetes</taxon>
        <taxon>Diversisporales</taxon>
        <taxon>Gigasporaceae</taxon>
        <taxon>Racocetra</taxon>
    </lineage>
</organism>
<dbReference type="Proteomes" id="UP000789920">
    <property type="component" value="Unassembled WGS sequence"/>
</dbReference>
<accession>A0ACA9SB54</accession>
<dbReference type="EMBL" id="CAJVQC010108102">
    <property type="protein sequence ID" value="CAG8834055.1"/>
    <property type="molecule type" value="Genomic_DNA"/>
</dbReference>
<sequence length="157" mass="18234">LVKFFDSPKQNEKLEKAQIAVTKRDHLLISESIDAKVYSEDEEPSEVDNGNLIEQPNINLASQTLRLVKDCPTHWNSKYRSWKRLIKLKDAIIWLEANLNISRNLDERKDGQKLRRCLSTFSAEKYPTLSVIYPVIEVLKSEFNSDLSRIEPDIDEC</sequence>
<proteinExistence type="predicted"/>
<name>A0ACA9SB54_9GLOM</name>
<protein>
    <submittedName>
        <fullName evidence="1">17398_t:CDS:1</fullName>
    </submittedName>
</protein>
<evidence type="ECO:0000313" key="1">
    <source>
        <dbReference type="EMBL" id="CAG8834055.1"/>
    </source>
</evidence>
<comment type="caution">
    <text evidence="1">The sequence shown here is derived from an EMBL/GenBank/DDBJ whole genome shotgun (WGS) entry which is preliminary data.</text>
</comment>